<keyword evidence="2" id="KW-1185">Reference proteome</keyword>
<protein>
    <submittedName>
        <fullName evidence="1">Uncharacterized protein</fullName>
    </submittedName>
</protein>
<evidence type="ECO:0000313" key="2">
    <source>
        <dbReference type="Proteomes" id="UP001623660"/>
    </source>
</evidence>
<gene>
    <name evidence="1" type="ORF">ACJDU8_07240</name>
</gene>
<evidence type="ECO:0000313" key="1">
    <source>
        <dbReference type="EMBL" id="MFL0195359.1"/>
    </source>
</evidence>
<proteinExistence type="predicted"/>
<name>A0ABW8SHJ7_9CLOT</name>
<dbReference type="Proteomes" id="UP001623660">
    <property type="component" value="Unassembled WGS sequence"/>
</dbReference>
<comment type="caution">
    <text evidence="1">The sequence shown here is derived from an EMBL/GenBank/DDBJ whole genome shotgun (WGS) entry which is preliminary data.</text>
</comment>
<organism evidence="1 2">
    <name type="scientific">Candidatus Clostridium eludens</name>
    <dbReference type="NCBI Taxonomy" id="3381663"/>
    <lineage>
        <taxon>Bacteria</taxon>
        <taxon>Bacillati</taxon>
        <taxon>Bacillota</taxon>
        <taxon>Clostridia</taxon>
        <taxon>Eubacteriales</taxon>
        <taxon>Clostridiaceae</taxon>
        <taxon>Clostridium</taxon>
    </lineage>
</organism>
<sequence>MNGNLILNSEDEYRTLADKYKIPCTEIYAKHLTGDIALIIANIEFGENSNNATGILNKGIDTKEINPILS</sequence>
<accession>A0ABW8SHJ7</accession>
<dbReference type="EMBL" id="JBJHZX010000008">
    <property type="protein sequence ID" value="MFL0195359.1"/>
    <property type="molecule type" value="Genomic_DNA"/>
</dbReference>
<reference evidence="1 2" key="1">
    <citation type="submission" date="2024-11" db="EMBL/GenBank/DDBJ databases">
        <authorList>
            <person name="Heng Y.C."/>
            <person name="Lim A.C.H."/>
            <person name="Lee J.K.Y."/>
            <person name="Kittelmann S."/>
        </authorList>
    </citation>
    <scope>NUCLEOTIDE SEQUENCE [LARGE SCALE GENOMIC DNA]</scope>
    <source>
        <strain evidence="1 2">WILCCON 0269</strain>
    </source>
</reference>